<feature type="compositionally biased region" description="Basic and acidic residues" evidence="1">
    <location>
        <begin position="71"/>
        <end position="83"/>
    </location>
</feature>
<organism evidence="2 3">
    <name type="scientific">Botryosphaeria dothidea</name>
    <dbReference type="NCBI Taxonomy" id="55169"/>
    <lineage>
        <taxon>Eukaryota</taxon>
        <taxon>Fungi</taxon>
        <taxon>Dikarya</taxon>
        <taxon>Ascomycota</taxon>
        <taxon>Pezizomycotina</taxon>
        <taxon>Dothideomycetes</taxon>
        <taxon>Dothideomycetes incertae sedis</taxon>
        <taxon>Botryosphaeriales</taxon>
        <taxon>Botryosphaeriaceae</taxon>
        <taxon>Botryosphaeria</taxon>
    </lineage>
</organism>
<reference evidence="2" key="1">
    <citation type="submission" date="2020-04" db="EMBL/GenBank/DDBJ databases">
        <title>Genome Assembly and Annotation of Botryosphaeria dothidea sdau 11-99, a Latent Pathogen of Apple Fruit Ring Rot in China.</title>
        <authorList>
            <person name="Yu C."/>
            <person name="Diao Y."/>
            <person name="Lu Q."/>
            <person name="Zhao J."/>
            <person name="Cui S."/>
            <person name="Peng C."/>
            <person name="He B."/>
            <person name="Liu H."/>
        </authorList>
    </citation>
    <scope>NUCLEOTIDE SEQUENCE [LARGE SCALE GENOMIC DNA]</scope>
    <source>
        <strain evidence="2">Sdau11-99</strain>
    </source>
</reference>
<comment type="caution">
    <text evidence="2">The sequence shown here is derived from an EMBL/GenBank/DDBJ whole genome shotgun (WGS) entry which is preliminary data.</text>
</comment>
<feature type="region of interest" description="Disordered" evidence="1">
    <location>
        <begin position="62"/>
        <end position="83"/>
    </location>
</feature>
<accession>A0A8H4J1X8</accession>
<dbReference type="Proteomes" id="UP000572817">
    <property type="component" value="Unassembled WGS sequence"/>
</dbReference>
<proteinExistence type="predicted"/>
<gene>
    <name evidence="2" type="ORF">GTA08_BOTSDO12633</name>
</gene>
<keyword evidence="3" id="KW-1185">Reference proteome</keyword>
<evidence type="ECO:0000313" key="3">
    <source>
        <dbReference type="Proteomes" id="UP000572817"/>
    </source>
</evidence>
<evidence type="ECO:0000313" key="2">
    <source>
        <dbReference type="EMBL" id="KAF4311765.1"/>
    </source>
</evidence>
<dbReference type="AlphaFoldDB" id="A0A8H4J1X8"/>
<evidence type="ECO:0000256" key="1">
    <source>
        <dbReference type="SAM" id="MobiDB-lite"/>
    </source>
</evidence>
<name>A0A8H4J1X8_9PEZI</name>
<sequence length="96" mass="9888">MCNSAVQLSCHAHALCPALFLEHAVGTPLVATATAKSASASTGIYDTLSACSTMRSKRAMDASAAQGAAEPIRRTGVGDKSDGFRLGAIYDRADSR</sequence>
<protein>
    <submittedName>
        <fullName evidence="2">Uncharacterized protein</fullName>
    </submittedName>
</protein>
<dbReference type="EMBL" id="WWBZ02000008">
    <property type="protein sequence ID" value="KAF4311765.1"/>
    <property type="molecule type" value="Genomic_DNA"/>
</dbReference>